<dbReference type="Gene3D" id="2.10.25.10">
    <property type="entry name" value="Laminin"/>
    <property type="match status" value="2"/>
</dbReference>
<dbReference type="PROSITE" id="PS50825">
    <property type="entry name" value="HYR"/>
    <property type="match status" value="1"/>
</dbReference>
<organism evidence="7 8">
    <name type="scientific">Anopheles maculatus</name>
    <dbReference type="NCBI Taxonomy" id="74869"/>
    <lineage>
        <taxon>Eukaryota</taxon>
        <taxon>Metazoa</taxon>
        <taxon>Ecdysozoa</taxon>
        <taxon>Arthropoda</taxon>
        <taxon>Hexapoda</taxon>
        <taxon>Insecta</taxon>
        <taxon>Pterygota</taxon>
        <taxon>Neoptera</taxon>
        <taxon>Endopterygota</taxon>
        <taxon>Diptera</taxon>
        <taxon>Nematocera</taxon>
        <taxon>Culicoidea</taxon>
        <taxon>Culicidae</taxon>
        <taxon>Anophelinae</taxon>
        <taxon>Anopheles</taxon>
        <taxon>Anopheles maculatus group</taxon>
    </lineage>
</organism>
<dbReference type="SUPFAM" id="SSF57184">
    <property type="entry name" value="Growth factor receptor domain"/>
    <property type="match status" value="1"/>
</dbReference>
<name>A0A182T463_9DIPT</name>
<feature type="disulfide bond" evidence="3">
    <location>
        <begin position="604"/>
        <end position="621"/>
    </location>
</feature>
<dbReference type="PANTHER" id="PTHR46343">
    <property type="entry name" value="HYR DOMAIN-CONTAINING PROTEIN"/>
    <property type="match status" value="1"/>
</dbReference>
<evidence type="ECO:0008006" key="9">
    <source>
        <dbReference type="Google" id="ProtNLM"/>
    </source>
</evidence>
<keyword evidence="4" id="KW-0812">Transmembrane</keyword>
<sequence length="823" mass="91400">VQIDYDLYFSDPYHSSASQVVPFYTTASDSLTLAMWVQFAQKDDTGIFITLYSANAPNVITKRRTMLQAHSSGVQVSFFEDLQDVFLPFKEYSTINDGQWHHIAVVWNGKTGQLMLITEGFIASKAEYGVNRVLPKYCWPVLGAPLMDGKSKEAYSDLGFQGKLTKVQIWSRALDVTNEIQKQVRDCRSEPVLYKNLILNWAGYEQTLGGVQRSVPSTCGQKKCKPGYAGANCQQLQVDREAPQVEYCPSDLWIVAKNGSTVVNWEEPRFTDNIGISKIVERNGHRSGETLLWGIYDVMYLAYDAAGNTASCAFKVTIVAEFCPALADPLGGSQSCKDWGAGGQFKVCEIACNPGMKFSQIVPRFYTCGSEGFWRPTVHPNVPLVYPSCSPTKPAQRLIRIQMQFPSDVLCNEAGQGVLRQRIKNAINALNRDWNLCSYSMEGSRECRNVEIDVRCDRNRHPNIVKRQTTTRTPEATSKSECRDECSSGMQLGLEGKCEPCPRGTYRKQGLHASCLPCPNGRTTAKLGSSNVEECSLPICSPGTYLNGTLNVCVECRKGFYQSEHQQTSCIPCPPNHTTRSTAANNKNECINPCEDVSDGSPRCDPNAFCILIPETSDFKCECKPGFNGTGMECSDMCNGFCENSGHCVKDAKGLPSCRCKGSFTGTKCTERSEFAYIAGGVAATVIFIILIVLLIWMICARANRKRDPKKIISPAADQTGSQVNFYYGAHTPYAESIAPSHHSTYAHYYDDEEDGWEMPNFYNETYLKDDQFIGVQGANGKLNSLARSNASLYGTKDDLYDRLKRHAYTGKKDKSDTDSEEH</sequence>
<dbReference type="PROSITE" id="PS50026">
    <property type="entry name" value="EGF_3"/>
    <property type="match status" value="2"/>
</dbReference>
<evidence type="ECO:0000256" key="3">
    <source>
        <dbReference type="PROSITE-ProRule" id="PRU00076"/>
    </source>
</evidence>
<feature type="domain" description="HYR" evidence="6">
    <location>
        <begin position="238"/>
        <end position="320"/>
    </location>
</feature>
<dbReference type="Pfam" id="PF13385">
    <property type="entry name" value="Laminin_G_3"/>
    <property type="match status" value="1"/>
</dbReference>
<accession>A0A182T463</accession>
<dbReference type="Pfam" id="PF07699">
    <property type="entry name" value="Ephrin_rec_like"/>
    <property type="match status" value="2"/>
</dbReference>
<dbReference type="InterPro" id="IPR043555">
    <property type="entry name" value="SRPX-like"/>
</dbReference>
<feature type="domain" description="EGF-like" evidence="5">
    <location>
        <begin position="596"/>
        <end position="633"/>
    </location>
</feature>
<dbReference type="Gene3D" id="2.10.50.10">
    <property type="entry name" value="Tumor Necrosis Factor Receptor, subunit A, domain 2"/>
    <property type="match status" value="1"/>
</dbReference>
<evidence type="ECO:0000256" key="1">
    <source>
        <dbReference type="ARBA" id="ARBA00022737"/>
    </source>
</evidence>
<keyword evidence="2 3" id="KW-1015">Disulfide bond</keyword>
<evidence type="ECO:0000256" key="2">
    <source>
        <dbReference type="ARBA" id="ARBA00023157"/>
    </source>
</evidence>
<feature type="disulfide bond" evidence="3">
    <location>
        <begin position="660"/>
        <end position="669"/>
    </location>
</feature>
<reference evidence="7" key="2">
    <citation type="submission" date="2020-05" db="UniProtKB">
        <authorList>
            <consortium name="EnsemblMetazoa"/>
        </authorList>
    </citation>
    <scope>IDENTIFICATION</scope>
    <source>
        <strain evidence="7">maculatus3</strain>
    </source>
</reference>
<feature type="disulfide bond" evidence="3">
    <location>
        <begin position="638"/>
        <end position="648"/>
    </location>
</feature>
<dbReference type="InterPro" id="IPR011641">
    <property type="entry name" value="Tyr-kin_ephrin_A/B_rcpt-like"/>
</dbReference>
<dbReference type="SUPFAM" id="SSF49899">
    <property type="entry name" value="Concanavalin A-like lectins/glucanases"/>
    <property type="match status" value="1"/>
</dbReference>
<dbReference type="Pfam" id="PF02494">
    <property type="entry name" value="HYR"/>
    <property type="match status" value="1"/>
</dbReference>
<proteinExistence type="predicted"/>
<evidence type="ECO:0000313" key="8">
    <source>
        <dbReference type="Proteomes" id="UP000075901"/>
    </source>
</evidence>
<keyword evidence="3" id="KW-0245">EGF-like domain</keyword>
<dbReference type="SMART" id="SM01411">
    <property type="entry name" value="Ephrin_rec_like"/>
    <property type="match status" value="2"/>
</dbReference>
<dbReference type="Gene3D" id="2.60.120.200">
    <property type="match status" value="1"/>
</dbReference>
<keyword evidence="1" id="KW-0677">Repeat</keyword>
<comment type="caution">
    <text evidence="3">Lacks conserved residue(s) required for the propagation of feature annotation.</text>
</comment>
<dbReference type="PROSITE" id="PS00022">
    <property type="entry name" value="EGF_1"/>
    <property type="match status" value="1"/>
</dbReference>
<reference evidence="8" key="1">
    <citation type="submission" date="2013-09" db="EMBL/GenBank/DDBJ databases">
        <title>The Genome Sequence of Anopheles maculatus species B.</title>
        <authorList>
            <consortium name="The Broad Institute Genomics Platform"/>
            <person name="Neafsey D.E."/>
            <person name="Besansky N."/>
            <person name="Howell P."/>
            <person name="Walton C."/>
            <person name="Young S.K."/>
            <person name="Zeng Q."/>
            <person name="Gargeya S."/>
            <person name="Fitzgerald M."/>
            <person name="Haas B."/>
            <person name="Abouelleil A."/>
            <person name="Allen A.W."/>
            <person name="Alvarado L."/>
            <person name="Arachchi H.M."/>
            <person name="Berlin A.M."/>
            <person name="Chapman S.B."/>
            <person name="Gainer-Dewar J."/>
            <person name="Goldberg J."/>
            <person name="Griggs A."/>
            <person name="Gujja S."/>
            <person name="Hansen M."/>
            <person name="Howarth C."/>
            <person name="Imamovic A."/>
            <person name="Ireland A."/>
            <person name="Larimer J."/>
            <person name="McCowan C."/>
            <person name="Murphy C."/>
            <person name="Pearson M."/>
            <person name="Poon T.W."/>
            <person name="Priest M."/>
            <person name="Roberts A."/>
            <person name="Saif S."/>
            <person name="Shea T."/>
            <person name="Sisk P."/>
            <person name="Sykes S."/>
            <person name="Wortman J."/>
            <person name="Nusbaum C."/>
            <person name="Birren B."/>
        </authorList>
    </citation>
    <scope>NUCLEOTIDE SEQUENCE [LARGE SCALE GENOMIC DNA]</scope>
    <source>
        <strain evidence="8">maculatus3</strain>
    </source>
</reference>
<evidence type="ECO:0000259" key="6">
    <source>
        <dbReference type="PROSITE" id="PS50825"/>
    </source>
</evidence>
<evidence type="ECO:0000256" key="4">
    <source>
        <dbReference type="SAM" id="Phobius"/>
    </source>
</evidence>
<evidence type="ECO:0000313" key="7">
    <source>
        <dbReference type="EnsemblMetazoa" id="AMAM019286-PA"/>
    </source>
</evidence>
<keyword evidence="4" id="KW-0472">Membrane</keyword>
<dbReference type="VEuPathDB" id="VectorBase:AMAM019286"/>
<feature type="domain" description="EGF-like" evidence="5">
    <location>
        <begin position="635"/>
        <end position="670"/>
    </location>
</feature>
<protein>
    <recommendedName>
        <fullName evidence="9">Sushi, von Willebrand factor type A, EGF and pentraxin domain-containing protein 1</fullName>
    </recommendedName>
</protein>
<dbReference type="InterPro" id="IPR009030">
    <property type="entry name" value="Growth_fac_rcpt_cys_sf"/>
</dbReference>
<dbReference type="SMART" id="SM00181">
    <property type="entry name" value="EGF"/>
    <property type="match status" value="3"/>
</dbReference>
<dbReference type="PANTHER" id="PTHR46343:SF2">
    <property type="entry name" value="SUSHI_VON WILLEBRAND FACTOR TYPE A_EGF_PENTRAXIN DOMAIN-CONTAINING 1"/>
    <property type="match status" value="1"/>
</dbReference>
<dbReference type="InterPro" id="IPR003410">
    <property type="entry name" value="HYR_dom"/>
</dbReference>
<dbReference type="AlphaFoldDB" id="A0A182T463"/>
<dbReference type="Proteomes" id="UP000075901">
    <property type="component" value="Unassembled WGS sequence"/>
</dbReference>
<dbReference type="FunFam" id="2.60.120.200:FF:000201">
    <property type="entry name" value="Uncharacterized protein, isoform A"/>
    <property type="match status" value="1"/>
</dbReference>
<dbReference type="InterPro" id="IPR013320">
    <property type="entry name" value="ConA-like_dom_sf"/>
</dbReference>
<evidence type="ECO:0000259" key="5">
    <source>
        <dbReference type="PROSITE" id="PS50026"/>
    </source>
</evidence>
<keyword evidence="4" id="KW-1133">Transmembrane helix</keyword>
<keyword evidence="8" id="KW-1185">Reference proteome</keyword>
<dbReference type="InterPro" id="IPR000742">
    <property type="entry name" value="EGF"/>
</dbReference>
<dbReference type="EnsemblMetazoa" id="AMAM019286-RA">
    <property type="protein sequence ID" value="AMAM019286-PA"/>
    <property type="gene ID" value="AMAM019286"/>
</dbReference>
<feature type="transmembrane region" description="Helical" evidence="4">
    <location>
        <begin position="675"/>
        <end position="701"/>
    </location>
</feature>